<dbReference type="GO" id="GO:0046872">
    <property type="term" value="F:metal ion binding"/>
    <property type="evidence" value="ECO:0007669"/>
    <property type="project" value="UniProtKB-KW"/>
</dbReference>
<dbReference type="AlphaFoldDB" id="A0A2P6PYH2"/>
<keyword evidence="4" id="KW-0378">Hydrolase</keyword>
<dbReference type="GO" id="GO:0003676">
    <property type="term" value="F:nucleic acid binding"/>
    <property type="evidence" value="ECO:0007669"/>
    <property type="project" value="InterPro"/>
</dbReference>
<dbReference type="Pfam" id="PF22936">
    <property type="entry name" value="Pol_BBD"/>
    <property type="match status" value="1"/>
</dbReference>
<evidence type="ECO:0000259" key="6">
    <source>
        <dbReference type="Pfam" id="PF07727"/>
    </source>
</evidence>
<keyword evidence="9" id="KW-0808">Transferase</keyword>
<keyword evidence="9" id="KW-0548">Nucleotidyltransferase</keyword>
<evidence type="ECO:0000259" key="8">
    <source>
        <dbReference type="Pfam" id="PF22936"/>
    </source>
</evidence>
<dbReference type="InterPro" id="IPR036397">
    <property type="entry name" value="RNaseH_sf"/>
</dbReference>
<dbReference type="Gramene" id="PRQ26985">
    <property type="protein sequence ID" value="PRQ26985"/>
    <property type="gene ID" value="RchiOBHm_Chr6g0300481"/>
</dbReference>
<evidence type="ECO:0000313" key="9">
    <source>
        <dbReference type="EMBL" id="PRQ26985.1"/>
    </source>
</evidence>
<dbReference type="InterPro" id="IPR054722">
    <property type="entry name" value="PolX-like_BBD"/>
</dbReference>
<evidence type="ECO:0000256" key="5">
    <source>
        <dbReference type="SAM" id="MobiDB-lite"/>
    </source>
</evidence>
<keyword evidence="3" id="KW-0064">Aspartyl protease</keyword>
<comment type="caution">
    <text evidence="9">The sequence shown here is derived from an EMBL/GenBank/DDBJ whole genome shotgun (WGS) entry which is preliminary data.</text>
</comment>
<dbReference type="SUPFAM" id="SSF53098">
    <property type="entry name" value="Ribonuclease H-like"/>
    <property type="match status" value="1"/>
</dbReference>
<reference evidence="9 10" key="1">
    <citation type="journal article" date="2018" name="Nat. Genet.">
        <title>The Rosa genome provides new insights in the design of modern roses.</title>
        <authorList>
            <person name="Bendahmane M."/>
        </authorList>
    </citation>
    <scope>NUCLEOTIDE SEQUENCE [LARGE SCALE GENOMIC DNA]</scope>
    <source>
        <strain evidence="10">cv. Old Blush</strain>
    </source>
</reference>
<dbReference type="InterPro" id="IPR013103">
    <property type="entry name" value="RVT_2"/>
</dbReference>
<dbReference type="Pfam" id="PF13976">
    <property type="entry name" value="gag_pre-integrs"/>
    <property type="match status" value="1"/>
</dbReference>
<keyword evidence="9" id="KW-0695">RNA-directed DNA polymerase</keyword>
<protein>
    <submittedName>
        <fullName evidence="9">Putative RNA-directed DNA polymerase</fullName>
        <ecNumber evidence="9">2.7.7.49</ecNumber>
    </submittedName>
</protein>
<name>A0A2P6PYH2_ROSCH</name>
<accession>A0A2P6PYH2</accession>
<dbReference type="EMBL" id="PDCK01000044">
    <property type="protein sequence ID" value="PRQ26985.1"/>
    <property type="molecule type" value="Genomic_DNA"/>
</dbReference>
<evidence type="ECO:0000313" key="10">
    <source>
        <dbReference type="Proteomes" id="UP000238479"/>
    </source>
</evidence>
<proteinExistence type="predicted"/>
<evidence type="ECO:0000256" key="3">
    <source>
        <dbReference type="ARBA" id="ARBA00022750"/>
    </source>
</evidence>
<keyword evidence="1" id="KW-0645">Protease</keyword>
<dbReference type="Proteomes" id="UP000238479">
    <property type="component" value="Chromosome 6"/>
</dbReference>
<dbReference type="EC" id="2.7.7.49" evidence="9"/>
<feature type="domain" description="GAG-pre-integrase" evidence="7">
    <location>
        <begin position="197"/>
        <end position="270"/>
    </location>
</feature>
<evidence type="ECO:0000256" key="2">
    <source>
        <dbReference type="ARBA" id="ARBA00022723"/>
    </source>
</evidence>
<organism evidence="9 10">
    <name type="scientific">Rosa chinensis</name>
    <name type="common">China rose</name>
    <dbReference type="NCBI Taxonomy" id="74649"/>
    <lineage>
        <taxon>Eukaryota</taxon>
        <taxon>Viridiplantae</taxon>
        <taxon>Streptophyta</taxon>
        <taxon>Embryophyta</taxon>
        <taxon>Tracheophyta</taxon>
        <taxon>Spermatophyta</taxon>
        <taxon>Magnoliopsida</taxon>
        <taxon>eudicotyledons</taxon>
        <taxon>Gunneridae</taxon>
        <taxon>Pentapetalae</taxon>
        <taxon>rosids</taxon>
        <taxon>fabids</taxon>
        <taxon>Rosales</taxon>
        <taxon>Rosaceae</taxon>
        <taxon>Rosoideae</taxon>
        <taxon>Rosoideae incertae sedis</taxon>
        <taxon>Rosa</taxon>
    </lineage>
</organism>
<dbReference type="InterPro" id="IPR012337">
    <property type="entry name" value="RNaseH-like_sf"/>
</dbReference>
<keyword evidence="2" id="KW-0479">Metal-binding</keyword>
<dbReference type="SUPFAM" id="SSF56672">
    <property type="entry name" value="DNA/RNA polymerases"/>
    <property type="match status" value="1"/>
</dbReference>
<keyword evidence="10" id="KW-1185">Reference proteome</keyword>
<dbReference type="Pfam" id="PF07727">
    <property type="entry name" value="RVT_2"/>
    <property type="match status" value="1"/>
</dbReference>
<sequence length="696" mass="78662">MNFSMMQSEKQAMRHSVTIEFSVMAQRKQGPPPGFSGPSPHRPLGKPNPYANKRCIICGELGHSKERCYEVIGYPDWWDFTKKPRKNLGKAAVATKEEVYLDNASTNVAAVAQSGMKGKVTFNSTWIIDTGASDHMTNDPSLVKNLRLSPQDVVSTADGTPTPVTGEGSIALSDTLTLESDILTRRILGYGVRRGKLYYLDLTETGKKQKHLLGQANQINGVENAKEAVWLWHRRLGHLSFRYLKKLQPQLFSVVSDLDFHCDICELAKSHRISYSPSLNKSLVPFMKIHSDVWGPAKISSLSGARYFVTFIDDCTRMTWVSLPKNKSDVFGMFTEFHKMVATQYQQSIRVFQSDNGREFDALTNPKWTKAMNEELEALQKNATWELVPMPVGKKTVGGRWVFTVKLNADGTINRYKARLVAKGYTQRYGIDYKETFAPVAKINTVRILISLAANKDWPLHQFDVKNAFLNGNLEEEVYMDMPQSPRAWFGRFSKSIKAFGYKQSNSDHTLFIKRKNAKITALIVYVDDMIVTGDDPKEINELQKYLSKESEMKDLGQLKYFLGIEVARSKKGISLSQRKYVLDLLAETGMLDCRPIETPIEMNHGLAIYPDQVPTDKGRYQRLVGRAYGCSLSYFEIGLVIKRTDVLHLGTSLLLEGTLSLGVAKSKKLLPDQVQKLSSEVWHIEYEKYCGFVMS</sequence>
<dbReference type="InterPro" id="IPR039537">
    <property type="entry name" value="Retrotran_Ty1/copia-like"/>
</dbReference>
<feature type="region of interest" description="Disordered" evidence="5">
    <location>
        <begin position="27"/>
        <end position="47"/>
    </location>
</feature>
<dbReference type="OMA" id="SEVWHIE"/>
<feature type="domain" description="Retrovirus-related Pol polyprotein from transposon TNT 1-94-like beta-barrel" evidence="8">
    <location>
        <begin position="126"/>
        <end position="173"/>
    </location>
</feature>
<dbReference type="STRING" id="74649.A0A2P6PYH2"/>
<dbReference type="PANTHER" id="PTHR42648">
    <property type="entry name" value="TRANSPOSASE, PUTATIVE-RELATED"/>
    <property type="match status" value="1"/>
</dbReference>
<evidence type="ECO:0000259" key="7">
    <source>
        <dbReference type="Pfam" id="PF13976"/>
    </source>
</evidence>
<gene>
    <name evidence="9" type="ORF">RchiOBHm_Chr6g0300481</name>
</gene>
<evidence type="ECO:0000256" key="4">
    <source>
        <dbReference type="ARBA" id="ARBA00022801"/>
    </source>
</evidence>
<dbReference type="InterPro" id="IPR043502">
    <property type="entry name" value="DNA/RNA_pol_sf"/>
</dbReference>
<dbReference type="PANTHER" id="PTHR42648:SF22">
    <property type="entry name" value="REVERSE TRANSCRIPTASE TY1_COPIA-TYPE DOMAIN-CONTAINING PROTEIN"/>
    <property type="match status" value="1"/>
</dbReference>
<feature type="domain" description="Reverse transcriptase Ty1/copia-type" evidence="6">
    <location>
        <begin position="382"/>
        <end position="483"/>
    </location>
</feature>
<dbReference type="GO" id="GO:0004190">
    <property type="term" value="F:aspartic-type endopeptidase activity"/>
    <property type="evidence" value="ECO:0007669"/>
    <property type="project" value="UniProtKB-KW"/>
</dbReference>
<dbReference type="GO" id="GO:0006508">
    <property type="term" value="P:proteolysis"/>
    <property type="evidence" value="ECO:0007669"/>
    <property type="project" value="UniProtKB-KW"/>
</dbReference>
<dbReference type="InterPro" id="IPR025724">
    <property type="entry name" value="GAG-pre-integrase_dom"/>
</dbReference>
<evidence type="ECO:0000256" key="1">
    <source>
        <dbReference type="ARBA" id="ARBA00022670"/>
    </source>
</evidence>
<dbReference type="Gene3D" id="3.30.420.10">
    <property type="entry name" value="Ribonuclease H-like superfamily/Ribonuclease H"/>
    <property type="match status" value="1"/>
</dbReference>
<dbReference type="GO" id="GO:0003964">
    <property type="term" value="F:RNA-directed DNA polymerase activity"/>
    <property type="evidence" value="ECO:0007669"/>
    <property type="project" value="UniProtKB-KW"/>
</dbReference>